<feature type="region of interest" description="Disordered" evidence="6">
    <location>
        <begin position="1"/>
        <end position="84"/>
    </location>
</feature>
<feature type="coiled-coil region" evidence="5">
    <location>
        <begin position="714"/>
        <end position="805"/>
    </location>
</feature>
<evidence type="ECO:0000256" key="3">
    <source>
        <dbReference type="ARBA" id="ARBA00023054"/>
    </source>
</evidence>
<accession>A0AAD8A7D7</accession>
<dbReference type="GO" id="GO:0010506">
    <property type="term" value="P:regulation of autophagy"/>
    <property type="evidence" value="ECO:0007669"/>
    <property type="project" value="InterPro"/>
</dbReference>
<evidence type="ECO:0000256" key="6">
    <source>
        <dbReference type="SAM" id="MobiDB-lite"/>
    </source>
</evidence>
<reference evidence="8" key="2">
    <citation type="submission" date="2023-05" db="EMBL/GenBank/DDBJ databases">
        <authorList>
            <person name="Fouks B."/>
        </authorList>
    </citation>
    <scope>NUCLEOTIDE SEQUENCE</scope>
    <source>
        <strain evidence="8">Stay&amp;Tobe</strain>
        <tissue evidence="8">Testes</tissue>
    </source>
</reference>
<feature type="compositionally biased region" description="Acidic residues" evidence="6">
    <location>
        <begin position="313"/>
        <end position="322"/>
    </location>
</feature>
<feature type="compositionally biased region" description="Basic residues" evidence="6">
    <location>
        <begin position="673"/>
        <end position="683"/>
    </location>
</feature>
<evidence type="ECO:0000313" key="9">
    <source>
        <dbReference type="Proteomes" id="UP001233999"/>
    </source>
</evidence>
<dbReference type="InterPro" id="IPR049885">
    <property type="entry name" value="MTCL1-3"/>
</dbReference>
<evidence type="ECO:0000256" key="1">
    <source>
        <dbReference type="ARBA" id="ARBA00004370"/>
    </source>
</evidence>
<sequence>PKGDPLCPLGFHPQVRWTPSAPNLPLRDYKEHGPRKEESFRRDETTVSSPSLSSWSSPSSRSRDDNRSGSSSSTDSGVSSHNSKMPSLLSKLYANTILLTQKSGTDDVFVYADENNGSGFIAENSGNCSRFSSGRPATSWTSTPDLGNLNDDTRAITVNLTLPRRRPVKPFSSTDTPEPAASDSFTLRRRPNETTVPQSTKSESTTTSSTTTSTPTSTKQARSRRSTKNAATNSNSDEAKETGKLRRVRIQSLKEIHSVEEPSNPEVKSSKDKKPIRKSANATTNSISSSTASKKSSGLPTLPGASSSSSGTSEEEDSDDDLSSLAGTETTETTLVDRNENELQEQIESLKQELEMMRTRCERVEREKSDILLRRIAAMDTTSSKTAASEVLKLQQKVNELQGLAEDLRDDKKSLSLRVKELEEEVDSRPDKIETQKSVDELRSKLLAAEILCEELMDENEDMKKELRDLEEEIEEMQDNFREEQADEYTSLKKELEQTNKNCRILSFKLRKAERKADHQLEEQKAEMEKKFKDVAGGPTGLEKVEKVKKLEQELAVANEMTFRLQKELDETNAKLKAKEEASSKEVAKKKAPMLGAIGKVGSGEKVSRESLTRGGSQEDPQQLLRDLQDSLEREADLREQLRFAEEEAQTLRKKASRVEDDNESLVLQLKKMASKARSRRHSPSPARLTPEPSVEKDEGISDEDDPAELRILLELNEQEAAVLRRKVEELEGDGENLKKKVKDLQEKLLEKTSRKNTVASLSSSEPVKGTAIQEQKLKVLEDEVSELRKKLIEKDRDCERLHAELSIAQKRVSKGSLQKS</sequence>
<keyword evidence="2" id="KW-0597">Phosphoprotein</keyword>
<dbReference type="GO" id="GO:0016020">
    <property type="term" value="C:membrane"/>
    <property type="evidence" value="ECO:0007669"/>
    <property type="project" value="UniProtKB-SubCell"/>
</dbReference>
<feature type="compositionally biased region" description="Basic and acidic residues" evidence="6">
    <location>
        <begin position="575"/>
        <end position="589"/>
    </location>
</feature>
<keyword evidence="3 5" id="KW-0175">Coiled coil</keyword>
<organism evidence="8 9">
    <name type="scientific">Diploptera punctata</name>
    <name type="common">Pacific beetle cockroach</name>
    <dbReference type="NCBI Taxonomy" id="6984"/>
    <lineage>
        <taxon>Eukaryota</taxon>
        <taxon>Metazoa</taxon>
        <taxon>Ecdysozoa</taxon>
        <taxon>Arthropoda</taxon>
        <taxon>Hexapoda</taxon>
        <taxon>Insecta</taxon>
        <taxon>Pterygota</taxon>
        <taxon>Neoptera</taxon>
        <taxon>Polyneoptera</taxon>
        <taxon>Dictyoptera</taxon>
        <taxon>Blattodea</taxon>
        <taxon>Blaberoidea</taxon>
        <taxon>Blaberidae</taxon>
        <taxon>Diplopterinae</taxon>
        <taxon>Diploptera</taxon>
    </lineage>
</organism>
<evidence type="ECO:0000259" key="7">
    <source>
        <dbReference type="Pfam" id="PF11365"/>
    </source>
</evidence>
<evidence type="ECO:0000256" key="4">
    <source>
        <dbReference type="ARBA" id="ARBA00023136"/>
    </source>
</evidence>
<feature type="non-terminal residue" evidence="8">
    <location>
        <position position="1"/>
    </location>
</feature>
<dbReference type="PANTHER" id="PTHR15742:SF5">
    <property type="entry name" value="GIRDIN"/>
    <property type="match status" value="1"/>
</dbReference>
<feature type="region of interest" description="Disordered" evidence="6">
    <location>
        <begin position="651"/>
        <end position="708"/>
    </location>
</feature>
<name>A0AAD8A7D7_DIPPU</name>
<dbReference type="GO" id="GO:0005615">
    <property type="term" value="C:extracellular space"/>
    <property type="evidence" value="ECO:0007669"/>
    <property type="project" value="InterPro"/>
</dbReference>
<feature type="compositionally biased region" description="Basic and acidic residues" evidence="6">
    <location>
        <begin position="27"/>
        <end position="45"/>
    </location>
</feature>
<keyword evidence="9" id="KW-1185">Reference proteome</keyword>
<reference evidence="8" key="1">
    <citation type="journal article" date="2023" name="IScience">
        <title>Live-bearing cockroach genome reveals convergent evolutionary mechanisms linked to viviparity in insects and beyond.</title>
        <authorList>
            <person name="Fouks B."/>
            <person name="Harrison M.C."/>
            <person name="Mikhailova A.A."/>
            <person name="Marchal E."/>
            <person name="English S."/>
            <person name="Carruthers M."/>
            <person name="Jennings E.C."/>
            <person name="Chiamaka E.L."/>
            <person name="Frigard R.A."/>
            <person name="Pippel M."/>
            <person name="Attardo G.M."/>
            <person name="Benoit J.B."/>
            <person name="Bornberg-Bauer E."/>
            <person name="Tobe S.S."/>
        </authorList>
    </citation>
    <scope>NUCLEOTIDE SEQUENCE</scope>
    <source>
        <strain evidence="8">Stay&amp;Tobe</strain>
    </source>
</reference>
<comment type="caution">
    <text evidence="8">The sequence shown here is derived from an EMBL/GenBank/DDBJ whole genome shotgun (WGS) entry which is preliminary data.</text>
</comment>
<dbReference type="InterPro" id="IPR027881">
    <property type="entry name" value="SOGA_CC"/>
</dbReference>
<feature type="compositionally biased region" description="Low complexity" evidence="6">
    <location>
        <begin position="278"/>
        <end position="312"/>
    </location>
</feature>
<dbReference type="PANTHER" id="PTHR15742">
    <property type="entry name" value="GIRDIN"/>
    <property type="match status" value="1"/>
</dbReference>
<proteinExistence type="predicted"/>
<feature type="region of interest" description="Disordered" evidence="6">
    <location>
        <begin position="575"/>
        <end position="632"/>
    </location>
</feature>
<dbReference type="EMBL" id="JASPKZ010003445">
    <property type="protein sequence ID" value="KAJ9593386.1"/>
    <property type="molecule type" value="Genomic_DNA"/>
</dbReference>
<comment type="subcellular location">
    <subcellularLocation>
        <location evidence="1">Membrane</location>
    </subcellularLocation>
</comment>
<dbReference type="Proteomes" id="UP001233999">
    <property type="component" value="Unassembled WGS sequence"/>
</dbReference>
<protein>
    <recommendedName>
        <fullName evidence="7">SOGA coiled-coil domain-containing protein</fullName>
    </recommendedName>
</protein>
<feature type="compositionally biased region" description="Low complexity" evidence="6">
    <location>
        <begin position="46"/>
        <end position="60"/>
    </location>
</feature>
<keyword evidence="4" id="KW-0472">Membrane</keyword>
<evidence type="ECO:0000256" key="5">
    <source>
        <dbReference type="SAM" id="Coils"/>
    </source>
</evidence>
<evidence type="ECO:0000313" key="8">
    <source>
        <dbReference type="EMBL" id="KAJ9593386.1"/>
    </source>
</evidence>
<feature type="region of interest" description="Disordered" evidence="6">
    <location>
        <begin position="158"/>
        <end position="341"/>
    </location>
</feature>
<feature type="non-terminal residue" evidence="8">
    <location>
        <position position="821"/>
    </location>
</feature>
<dbReference type="Pfam" id="PF11365">
    <property type="entry name" value="SOGA"/>
    <property type="match status" value="1"/>
</dbReference>
<evidence type="ECO:0000256" key="2">
    <source>
        <dbReference type="ARBA" id="ARBA00022553"/>
    </source>
</evidence>
<feature type="compositionally biased region" description="Low complexity" evidence="6">
    <location>
        <begin position="199"/>
        <end position="218"/>
    </location>
</feature>
<feature type="domain" description="SOGA coiled-coil" evidence="7">
    <location>
        <begin position="636"/>
        <end position="688"/>
    </location>
</feature>
<dbReference type="AlphaFoldDB" id="A0AAD8A7D7"/>
<feature type="compositionally biased region" description="Low complexity" evidence="6">
    <location>
        <begin position="68"/>
        <end position="83"/>
    </location>
</feature>
<gene>
    <name evidence="8" type="ORF">L9F63_015090</name>
</gene>